<sequence length="40" mass="4511">MDQSLLNAGFQGVILVVQETKNLVLKSHMCDFLTEVTLFK</sequence>
<accession>S2DKS2</accession>
<protein>
    <submittedName>
        <fullName evidence="1">Uncharacterized protein</fullName>
    </submittedName>
</protein>
<evidence type="ECO:0000313" key="1">
    <source>
        <dbReference type="EMBL" id="EOZ99537.1"/>
    </source>
</evidence>
<reference evidence="1 2" key="1">
    <citation type="journal article" date="2013" name="Genome Announc.">
        <title>Draft Genome Sequence of Indibacter alkaliphilus Strain LW1T, Isolated from Lonar Lake, a Haloalkaline Lake in the Buldana District of Maharashtra, India.</title>
        <authorList>
            <person name="Singh A."/>
            <person name="Kumar Jangir P."/>
            <person name="Sharma R."/>
            <person name="Singh A."/>
            <person name="Kumar Pinnaka A."/>
            <person name="Shivaji S."/>
        </authorList>
    </citation>
    <scope>NUCLEOTIDE SEQUENCE [LARGE SCALE GENOMIC DNA]</scope>
    <source>
        <strain evidence="2">CCUG 57479 / KCTC 22604 / LW1</strain>
    </source>
</reference>
<dbReference type="AlphaFoldDB" id="S2DKS2"/>
<comment type="caution">
    <text evidence="1">The sequence shown here is derived from an EMBL/GenBank/DDBJ whole genome shotgun (WGS) entry which is preliminary data.</text>
</comment>
<dbReference type="Proteomes" id="UP000006073">
    <property type="component" value="Unassembled WGS sequence"/>
</dbReference>
<gene>
    <name evidence="1" type="ORF">A33Q_0542</name>
</gene>
<proteinExistence type="predicted"/>
<dbReference type="EMBL" id="ALWO02000012">
    <property type="protein sequence ID" value="EOZ99537.1"/>
    <property type="molecule type" value="Genomic_DNA"/>
</dbReference>
<keyword evidence="2" id="KW-1185">Reference proteome</keyword>
<name>S2DKS2_INDAL</name>
<organism evidence="1 2">
    <name type="scientific">Indibacter alkaliphilus (strain CCUG 57479 / KCTC 22604 / LW1)</name>
    <dbReference type="NCBI Taxonomy" id="1189612"/>
    <lineage>
        <taxon>Bacteria</taxon>
        <taxon>Pseudomonadati</taxon>
        <taxon>Bacteroidota</taxon>
        <taxon>Cytophagia</taxon>
        <taxon>Cytophagales</taxon>
        <taxon>Cyclobacteriaceae</taxon>
    </lineage>
</organism>
<evidence type="ECO:0000313" key="2">
    <source>
        <dbReference type="Proteomes" id="UP000006073"/>
    </source>
</evidence>